<reference evidence="5 6" key="1">
    <citation type="journal article" date="2021" name="BMC Genomics">
        <title>Datura genome reveals duplications of psychoactive alkaloid biosynthetic genes and high mutation rate following tissue culture.</title>
        <authorList>
            <person name="Rajewski A."/>
            <person name="Carter-House D."/>
            <person name="Stajich J."/>
            <person name="Litt A."/>
        </authorList>
    </citation>
    <scope>NUCLEOTIDE SEQUENCE [LARGE SCALE GENOMIC DNA]</scope>
    <source>
        <strain evidence="5">AR-01</strain>
    </source>
</reference>
<dbReference type="Pfam" id="PF05911">
    <property type="entry name" value="FPP"/>
    <property type="match status" value="3"/>
</dbReference>
<accession>A0ABS8VE73</accession>
<comment type="similarity">
    <text evidence="1">Belongs to the FPP family.</text>
</comment>
<dbReference type="InterPro" id="IPR008587">
    <property type="entry name" value="FPP_plant"/>
</dbReference>
<feature type="coiled-coil region" evidence="3">
    <location>
        <begin position="567"/>
        <end position="636"/>
    </location>
</feature>
<dbReference type="PANTHER" id="PTHR31580:SF8">
    <property type="entry name" value="FILAMENT-LIKE PROTEIN (DUF869)"/>
    <property type="match status" value="1"/>
</dbReference>
<evidence type="ECO:0000313" key="5">
    <source>
        <dbReference type="EMBL" id="MCD9645081.1"/>
    </source>
</evidence>
<dbReference type="Proteomes" id="UP000823775">
    <property type="component" value="Unassembled WGS sequence"/>
</dbReference>
<evidence type="ECO:0000313" key="6">
    <source>
        <dbReference type="Proteomes" id="UP000823775"/>
    </source>
</evidence>
<name>A0ABS8VE73_DATST</name>
<keyword evidence="6" id="KW-1185">Reference proteome</keyword>
<evidence type="ECO:0000256" key="1">
    <source>
        <dbReference type="ARBA" id="ARBA00005921"/>
    </source>
</evidence>
<organism evidence="5 6">
    <name type="scientific">Datura stramonium</name>
    <name type="common">Jimsonweed</name>
    <name type="synonym">Common thornapple</name>
    <dbReference type="NCBI Taxonomy" id="4076"/>
    <lineage>
        <taxon>Eukaryota</taxon>
        <taxon>Viridiplantae</taxon>
        <taxon>Streptophyta</taxon>
        <taxon>Embryophyta</taxon>
        <taxon>Tracheophyta</taxon>
        <taxon>Spermatophyta</taxon>
        <taxon>Magnoliopsida</taxon>
        <taxon>eudicotyledons</taxon>
        <taxon>Gunneridae</taxon>
        <taxon>Pentapetalae</taxon>
        <taxon>asterids</taxon>
        <taxon>lamiids</taxon>
        <taxon>Solanales</taxon>
        <taxon>Solanaceae</taxon>
        <taxon>Solanoideae</taxon>
        <taxon>Datureae</taxon>
        <taxon>Datura</taxon>
    </lineage>
</organism>
<keyword evidence="2 3" id="KW-0175">Coiled coil</keyword>
<feature type="region of interest" description="Disordered" evidence="4">
    <location>
        <begin position="1"/>
        <end position="41"/>
    </location>
</feature>
<evidence type="ECO:0000256" key="2">
    <source>
        <dbReference type="ARBA" id="ARBA00023054"/>
    </source>
</evidence>
<sequence length="852" mass="95924">MEQKSWLWPRKRSSEKTIVSMTKSDHPAQGNAMEGQTVPNETEYLEQSLKILDEKLATALSESNSKDEQLIKFAEMEQEAIAGQKKAEAEVLALRKELDEAVHQREAANERIMHLNTALRDHMQQLSSLREEQEQKVRDAVIMTSKEFEKAHKKIEEKLAETNKRNASLTLENCHLNKVLLVKGQIIEELTKSGAQAEAEFNALMSRLDSVEKENSFFRYEFQMLEREFHIRNEEVEFSRRSLDASHKQQLENVKKIRKLEADCQRLRLLTRKRLPGQVALTKVKNEIEMQEKNQTVIRRRKSDPPNGSLIPKDTAPEGHPDILHKEINCLVERMSNLEGENRALKDLLARKEVEIFQGGHHLGLVSSVKTSKELALASPLSYETSSISSYDTCKRDESVCSKMNGVSEMCLMDDFVEMEKLAIVAVDSTIGSSYPPSDASLTLSDSSRIETHGNQTDLTGKELVPVGPGDFNEAMAKRSSNWLHEILKIIMEQSRVSKKGADELIEDIRVALYNVIPPYTGAGHSELLPISGYITWKSPVTSPKMLSPTTELGSMQSLTFESEKTRSILQAENEGLKAEIDSMKSSNKDVQVKLQVARNKCENLASDLQQSQQIIEGLQAELETAKESKIMMEDLIENQKSINEDLDTQLTVTRVKLNEALSKLSSLEVELEDRSHCCEELEGTCLELQLQLESITAKTTSGDGVDQEKGLQQTGWEITAASAKLAECQETIMNLGKQIKALALPKENTVGDTNASSKKMRKHMSLLDRMLTEDDMEKENLDSPNSEEALRNTDTVLATQSPQPEDKTPNMGTMVILPSKKRGVNFLRKLLLRKKYGRSKKRAFPLAIEAF</sequence>
<evidence type="ECO:0008006" key="7">
    <source>
        <dbReference type="Google" id="ProtNLM"/>
    </source>
</evidence>
<feature type="coiled-coil region" evidence="3">
    <location>
        <begin position="84"/>
        <end position="214"/>
    </location>
</feature>
<evidence type="ECO:0000256" key="3">
    <source>
        <dbReference type="SAM" id="Coils"/>
    </source>
</evidence>
<evidence type="ECO:0000256" key="4">
    <source>
        <dbReference type="SAM" id="MobiDB-lite"/>
    </source>
</evidence>
<gene>
    <name evidence="5" type="ORF">HAX54_033756</name>
</gene>
<protein>
    <recommendedName>
        <fullName evidence="7">Filament-like plant protein 7</fullName>
    </recommendedName>
</protein>
<dbReference type="PANTHER" id="PTHR31580">
    <property type="entry name" value="FILAMENT-LIKE PLANT PROTEIN 4"/>
    <property type="match status" value="1"/>
</dbReference>
<comment type="caution">
    <text evidence="5">The sequence shown here is derived from an EMBL/GenBank/DDBJ whole genome shotgun (WGS) entry which is preliminary data.</text>
</comment>
<feature type="coiled-coil region" evidence="3">
    <location>
        <begin position="328"/>
        <end position="355"/>
    </location>
</feature>
<proteinExistence type="inferred from homology"/>
<dbReference type="EMBL" id="JACEIK010004330">
    <property type="protein sequence ID" value="MCD9645081.1"/>
    <property type="molecule type" value="Genomic_DNA"/>
</dbReference>